<dbReference type="Pfam" id="PF07730">
    <property type="entry name" value="HisKA_3"/>
    <property type="match status" value="1"/>
</dbReference>
<evidence type="ECO:0000256" key="8">
    <source>
        <dbReference type="ARBA" id="ARBA00023012"/>
    </source>
</evidence>
<dbReference type="Gene3D" id="1.20.5.1930">
    <property type="match status" value="1"/>
</dbReference>
<evidence type="ECO:0000256" key="4">
    <source>
        <dbReference type="ARBA" id="ARBA00022679"/>
    </source>
</evidence>
<comment type="caution">
    <text evidence="11">The sequence shown here is derived from an EMBL/GenBank/DDBJ whole genome shotgun (WGS) entry which is preliminary data.</text>
</comment>
<feature type="transmembrane region" description="Helical" evidence="9">
    <location>
        <begin position="151"/>
        <end position="168"/>
    </location>
</feature>
<keyword evidence="3" id="KW-0597">Phosphoprotein</keyword>
<reference evidence="11 12" key="1">
    <citation type="submission" date="2020-01" db="EMBL/GenBank/DDBJ databases">
        <title>Herbidospora sp. NEAU-GS84 nov., a novel actinomycete isolated from soil.</title>
        <authorList>
            <person name="Han L."/>
        </authorList>
    </citation>
    <scope>NUCLEOTIDE SEQUENCE [LARGE SCALE GENOMIC DNA]</scope>
    <source>
        <strain evidence="11 12">NEAU-GS84</strain>
    </source>
</reference>
<dbReference type="SUPFAM" id="SSF55874">
    <property type="entry name" value="ATPase domain of HSP90 chaperone/DNA topoisomerase II/histidine kinase"/>
    <property type="match status" value="1"/>
</dbReference>
<keyword evidence="4" id="KW-0808">Transferase</keyword>
<dbReference type="GO" id="GO:0016020">
    <property type="term" value="C:membrane"/>
    <property type="evidence" value="ECO:0007669"/>
    <property type="project" value="InterPro"/>
</dbReference>
<evidence type="ECO:0000256" key="1">
    <source>
        <dbReference type="ARBA" id="ARBA00000085"/>
    </source>
</evidence>
<proteinExistence type="predicted"/>
<feature type="transmembrane region" description="Helical" evidence="9">
    <location>
        <begin position="36"/>
        <end position="62"/>
    </location>
</feature>
<dbReference type="InterPro" id="IPR050482">
    <property type="entry name" value="Sensor_HK_TwoCompSys"/>
</dbReference>
<evidence type="ECO:0000256" key="3">
    <source>
        <dbReference type="ARBA" id="ARBA00022553"/>
    </source>
</evidence>
<evidence type="ECO:0000256" key="7">
    <source>
        <dbReference type="ARBA" id="ARBA00022840"/>
    </source>
</evidence>
<evidence type="ECO:0000256" key="5">
    <source>
        <dbReference type="ARBA" id="ARBA00022741"/>
    </source>
</evidence>
<keyword evidence="5" id="KW-0547">Nucleotide-binding</keyword>
<gene>
    <name evidence="11" type="ORF">GT755_06115</name>
</gene>
<dbReference type="CDD" id="cd16917">
    <property type="entry name" value="HATPase_UhpB-NarQ-NarX-like"/>
    <property type="match status" value="1"/>
</dbReference>
<keyword evidence="9" id="KW-0812">Transmembrane</keyword>
<dbReference type="PANTHER" id="PTHR24421">
    <property type="entry name" value="NITRATE/NITRITE SENSOR PROTEIN NARX-RELATED"/>
    <property type="match status" value="1"/>
</dbReference>
<dbReference type="InterPro" id="IPR036890">
    <property type="entry name" value="HATPase_C_sf"/>
</dbReference>
<accession>A0A7C9JAT1</accession>
<feature type="transmembrane region" description="Helical" evidence="9">
    <location>
        <begin position="82"/>
        <end position="109"/>
    </location>
</feature>
<dbReference type="Gene3D" id="3.30.565.10">
    <property type="entry name" value="Histidine kinase-like ATPase, C-terminal domain"/>
    <property type="match status" value="1"/>
</dbReference>
<evidence type="ECO:0000313" key="12">
    <source>
        <dbReference type="Proteomes" id="UP000479526"/>
    </source>
</evidence>
<keyword evidence="6" id="KW-0418">Kinase</keyword>
<evidence type="ECO:0000256" key="2">
    <source>
        <dbReference type="ARBA" id="ARBA00012438"/>
    </source>
</evidence>
<sequence length="471" mass="49166">MGESLVGAAYLVAGIVGWVVQPRYRAGPLLAGVGALWLLTKFGPAPPVIGSAWAAVLGHWLITFPTGRAETTVRRAGVGVVYAALVVAAIEPLAGLAVGGAAVVAVQVIRWRGSAAARRRVFSPVTLTGLVAVVTVLGLKPVAADPTAEALLQVAFGLVPAGYLAGLFHRRMRRGAVADLVVRLGDVQANGIEAELAATLRDPALRVGYWAGDRYVDLAGREVQVPEGGATRVDRAGERLAVLVHDPVLFEEPELIEAACAAAGLALWNERLAADLRLRIRQAREATEAERRRIERDLHDGVQQRLLSIPMTLSLAEASRDPAPLIREARHALLAVLGDLRALTQGIHPPVLTERGLAGAVAELAALSPVPVRVTARVGDLPPEVETVAYYVVAEGLANVSKHAGATEAVVRVVTAGGVLSVEIRDDGVGGADTTRGTGLRGLAERVAVCGGTFHVDDRAGTVVRAVLPCG</sequence>
<keyword evidence="9" id="KW-0472">Membrane</keyword>
<dbReference type="RefSeq" id="WP_161478758.1">
    <property type="nucleotide sequence ID" value="NZ_WXEW01000002.1"/>
</dbReference>
<keyword evidence="12" id="KW-1185">Reference proteome</keyword>
<evidence type="ECO:0000313" key="11">
    <source>
        <dbReference type="EMBL" id="NAS21261.1"/>
    </source>
</evidence>
<dbReference type="GO" id="GO:0005524">
    <property type="term" value="F:ATP binding"/>
    <property type="evidence" value="ECO:0007669"/>
    <property type="project" value="UniProtKB-KW"/>
</dbReference>
<keyword evidence="9" id="KW-1133">Transmembrane helix</keyword>
<protein>
    <recommendedName>
        <fullName evidence="2">histidine kinase</fullName>
        <ecNumber evidence="2">2.7.13.3</ecNumber>
    </recommendedName>
</protein>
<dbReference type="GO" id="GO:0046983">
    <property type="term" value="F:protein dimerization activity"/>
    <property type="evidence" value="ECO:0007669"/>
    <property type="project" value="InterPro"/>
</dbReference>
<dbReference type="GO" id="GO:0000155">
    <property type="term" value="F:phosphorelay sensor kinase activity"/>
    <property type="evidence" value="ECO:0007669"/>
    <property type="project" value="InterPro"/>
</dbReference>
<evidence type="ECO:0000259" key="10">
    <source>
        <dbReference type="Pfam" id="PF07730"/>
    </source>
</evidence>
<evidence type="ECO:0000256" key="9">
    <source>
        <dbReference type="SAM" id="Phobius"/>
    </source>
</evidence>
<feature type="domain" description="Signal transduction histidine kinase subgroup 3 dimerisation and phosphoacceptor" evidence="10">
    <location>
        <begin position="290"/>
        <end position="352"/>
    </location>
</feature>
<evidence type="ECO:0000256" key="6">
    <source>
        <dbReference type="ARBA" id="ARBA00022777"/>
    </source>
</evidence>
<organism evidence="11 12">
    <name type="scientific">Herbidospora solisilvae</name>
    <dbReference type="NCBI Taxonomy" id="2696284"/>
    <lineage>
        <taxon>Bacteria</taxon>
        <taxon>Bacillati</taxon>
        <taxon>Actinomycetota</taxon>
        <taxon>Actinomycetes</taxon>
        <taxon>Streptosporangiales</taxon>
        <taxon>Streptosporangiaceae</taxon>
        <taxon>Herbidospora</taxon>
    </lineage>
</organism>
<feature type="transmembrane region" description="Helical" evidence="9">
    <location>
        <begin position="6"/>
        <end position="24"/>
    </location>
</feature>
<dbReference type="Proteomes" id="UP000479526">
    <property type="component" value="Unassembled WGS sequence"/>
</dbReference>
<dbReference type="EMBL" id="WXEW01000002">
    <property type="protein sequence ID" value="NAS21261.1"/>
    <property type="molecule type" value="Genomic_DNA"/>
</dbReference>
<dbReference type="EC" id="2.7.13.3" evidence="2"/>
<comment type="catalytic activity">
    <reaction evidence="1">
        <text>ATP + protein L-histidine = ADP + protein N-phospho-L-histidine.</text>
        <dbReference type="EC" id="2.7.13.3"/>
    </reaction>
</comment>
<keyword evidence="8" id="KW-0902">Two-component regulatory system</keyword>
<feature type="transmembrane region" description="Helical" evidence="9">
    <location>
        <begin position="121"/>
        <end position="139"/>
    </location>
</feature>
<keyword evidence="7" id="KW-0067">ATP-binding</keyword>
<dbReference type="PANTHER" id="PTHR24421:SF10">
    <property type="entry name" value="NITRATE_NITRITE SENSOR PROTEIN NARQ"/>
    <property type="match status" value="1"/>
</dbReference>
<dbReference type="AlphaFoldDB" id="A0A7C9JAT1"/>
<name>A0A7C9JAT1_9ACTN</name>
<dbReference type="InterPro" id="IPR011712">
    <property type="entry name" value="Sig_transdc_His_kin_sub3_dim/P"/>
</dbReference>